<reference evidence="1" key="1">
    <citation type="submission" date="2020-04" db="EMBL/GenBank/DDBJ databases">
        <title>Deep metagenomics examines the oral microbiome during advanced dental caries in children, revealing novel taxa and co-occurrences with host molecules.</title>
        <authorList>
            <person name="Baker J.L."/>
            <person name="Morton J.T."/>
            <person name="Dinis M."/>
            <person name="Alvarez R."/>
            <person name="Tran N.C."/>
            <person name="Knight R."/>
            <person name="Edlund A."/>
        </authorList>
    </citation>
    <scope>NUCLEOTIDE SEQUENCE</scope>
    <source>
        <strain evidence="1">JCVI_32_bin.64</strain>
    </source>
</reference>
<evidence type="ECO:0000313" key="2">
    <source>
        <dbReference type="Proteomes" id="UP000718630"/>
    </source>
</evidence>
<name>A0A929QXV5_9ACTO</name>
<comment type="caution">
    <text evidence="1">The sequence shown here is derived from an EMBL/GenBank/DDBJ whole genome shotgun (WGS) entry which is preliminary data.</text>
</comment>
<gene>
    <name evidence="1" type="ORF">HXK03_02845</name>
</gene>
<sequence length="293" mass="30146">MDTPQKPTVAMVGLTERERESAAAVASLAGVGVVPEGAAPDLVIAGEGAPRAPGSPVPRVSVGPRGQLRLPKDEAVLMRVLVSLALRRASRGLRLLVAGWHGGVGTTALCRALAFSASCPLIDASGHAPGVLRPSDGRAPGVRWADLDAAEAVFLPALASQLPSIRSSPVLAGDRRGCADAADPRLGPVLSALEGAGAARAVVDCGRWDARALRAAQGVGDALVLVGWGDAASALALALDLRRTPVPIPALTLHRRARPDPGLREEAPGPCARYARAGRVWRLVERTLDVAAR</sequence>
<accession>A0A929QXV5</accession>
<dbReference type="EMBL" id="JABZFZ010000098">
    <property type="protein sequence ID" value="MBF0939801.1"/>
    <property type="molecule type" value="Genomic_DNA"/>
</dbReference>
<organism evidence="1 2">
    <name type="scientific">Schaalia georgiae</name>
    <dbReference type="NCBI Taxonomy" id="52768"/>
    <lineage>
        <taxon>Bacteria</taxon>
        <taxon>Bacillati</taxon>
        <taxon>Actinomycetota</taxon>
        <taxon>Actinomycetes</taxon>
        <taxon>Actinomycetales</taxon>
        <taxon>Actinomycetaceae</taxon>
        <taxon>Schaalia</taxon>
    </lineage>
</organism>
<dbReference type="AlphaFoldDB" id="A0A929QXV5"/>
<dbReference type="Proteomes" id="UP000718630">
    <property type="component" value="Unassembled WGS sequence"/>
</dbReference>
<proteinExistence type="predicted"/>
<evidence type="ECO:0000313" key="1">
    <source>
        <dbReference type="EMBL" id="MBF0939801.1"/>
    </source>
</evidence>
<protein>
    <submittedName>
        <fullName evidence="1">Uncharacterized protein</fullName>
    </submittedName>
</protein>